<gene>
    <name evidence="7" type="ORF">IAD28_05835</name>
</gene>
<dbReference type="PROSITE" id="PS51918">
    <property type="entry name" value="RADICAL_SAM"/>
    <property type="match status" value="1"/>
</dbReference>
<dbReference type="GO" id="GO:0003824">
    <property type="term" value="F:catalytic activity"/>
    <property type="evidence" value="ECO:0007669"/>
    <property type="project" value="InterPro"/>
</dbReference>
<dbReference type="Pfam" id="PF11842">
    <property type="entry name" value="DUF3362"/>
    <property type="match status" value="1"/>
</dbReference>
<dbReference type="SFLD" id="SFLDS00029">
    <property type="entry name" value="Radical_SAM"/>
    <property type="match status" value="1"/>
</dbReference>
<comment type="caution">
    <text evidence="7">The sequence shown here is derived from an EMBL/GenBank/DDBJ whole genome shotgun (WGS) entry which is preliminary data.</text>
</comment>
<keyword evidence="4" id="KW-0408">Iron</keyword>
<evidence type="ECO:0000259" key="6">
    <source>
        <dbReference type="PROSITE" id="PS51918"/>
    </source>
</evidence>
<evidence type="ECO:0000313" key="8">
    <source>
        <dbReference type="Proteomes" id="UP000823960"/>
    </source>
</evidence>
<dbReference type="InterPro" id="IPR006638">
    <property type="entry name" value="Elp3/MiaA/NifB-like_rSAM"/>
</dbReference>
<keyword evidence="3" id="KW-0479">Metal-binding</keyword>
<evidence type="ECO:0000256" key="1">
    <source>
        <dbReference type="ARBA" id="ARBA00022485"/>
    </source>
</evidence>
<keyword evidence="2" id="KW-0949">S-adenosyl-L-methionine</keyword>
<sequence>MSGSLNSSKQNGLNHTGCGGAEYNQRLEPRLGSEFLPISRSELIKKGIDQLDFIYVSGDAYVDHPSFGAAIITRVLEHSGFSVGFIAQPDWRRDSDFTRLGRPRLAFLVSSGNIDSMVAHYTVAKKRRDFDAYSPGNKPGKRPDRAVTVYTRALKRLYPEVPVLIGGLEASLRRFAHYDYWEDCVKPSVLFESGADLLMFGMGENCVVELAKRLRNGQGIDSIRDVRGTCYLCPTAETPYGGVECPSFEQVKGSKELYARACRLQYDNQDEVYGRMLLQRHGDRMLVQNPPPLSLDASELDLVYSLPYTRTYHPVYEAQGGVPAISEVRFSITHNRGCFGFCNFCSIALHQGRRVTARSHESVIAEARLLTSLPDFKGYINDVGGPTANFRQPSCRKQLTEGLCKGRKCLAPKPCPCLEADHSDYLQLLRELRSLPGVKKVFIRSGIRYDYLLEDKSEEFLTELIKHHISGQLRVAPEHCSGAVLDRMGKPHIEAYKRFKKSFDEINKRIGREQYVLPYLMSSHPGSTPKDAVELALFLRDQSLRLEQVQDFYPTPGTISTCMYYTGLDPYTMKPVYVARDPEDKAMQRALLQYYLPANRKRVIRALRLAGREDLIGTGRGCLVRPEAGDTVRAAGRLHSRTALKNRGSGAD</sequence>
<dbReference type="PANTHER" id="PTHR32331:SF0">
    <property type="entry name" value="UPF0313 PROTEIN YGIQ"/>
    <property type="match status" value="1"/>
</dbReference>
<dbReference type="InterPro" id="IPR024560">
    <property type="entry name" value="UPF0313_C"/>
</dbReference>
<dbReference type="EMBL" id="DVOL01000085">
    <property type="protein sequence ID" value="HIV11192.1"/>
    <property type="molecule type" value="Genomic_DNA"/>
</dbReference>
<dbReference type="GO" id="GO:0046872">
    <property type="term" value="F:metal ion binding"/>
    <property type="evidence" value="ECO:0007669"/>
    <property type="project" value="UniProtKB-KW"/>
</dbReference>
<dbReference type="Gene3D" id="3.80.30.20">
    <property type="entry name" value="tm_1862 like domain"/>
    <property type="match status" value="1"/>
</dbReference>
<dbReference type="HAMAP" id="MF_01251">
    <property type="entry name" value="UPF0313"/>
    <property type="match status" value="1"/>
</dbReference>
<evidence type="ECO:0000256" key="4">
    <source>
        <dbReference type="ARBA" id="ARBA00023004"/>
    </source>
</evidence>
<dbReference type="InterPro" id="IPR023404">
    <property type="entry name" value="rSAM_horseshoe"/>
</dbReference>
<dbReference type="SFLD" id="SFLDG01069">
    <property type="entry name" value="UPF0313"/>
    <property type="match status" value="1"/>
</dbReference>
<dbReference type="GO" id="GO:0051539">
    <property type="term" value="F:4 iron, 4 sulfur cluster binding"/>
    <property type="evidence" value="ECO:0007669"/>
    <property type="project" value="UniProtKB-KW"/>
</dbReference>
<dbReference type="InterPro" id="IPR013704">
    <property type="entry name" value="UPF0313_N"/>
</dbReference>
<evidence type="ECO:0000256" key="5">
    <source>
        <dbReference type="ARBA" id="ARBA00023014"/>
    </source>
</evidence>
<dbReference type="AlphaFoldDB" id="A0A9D1NQZ4"/>
<dbReference type="InterPro" id="IPR058240">
    <property type="entry name" value="rSAM_sf"/>
</dbReference>
<name>A0A9D1NQZ4_9FIRM</name>
<dbReference type="SMART" id="SM00729">
    <property type="entry name" value="Elp3"/>
    <property type="match status" value="1"/>
</dbReference>
<organism evidence="7 8">
    <name type="scientific">Candidatus Faeciplasma avium</name>
    <dbReference type="NCBI Taxonomy" id="2840798"/>
    <lineage>
        <taxon>Bacteria</taxon>
        <taxon>Bacillati</taxon>
        <taxon>Bacillota</taxon>
        <taxon>Clostridia</taxon>
        <taxon>Eubacteriales</taxon>
        <taxon>Oscillospiraceae</taxon>
        <taxon>Oscillospiraceae incertae sedis</taxon>
        <taxon>Candidatus Faeciplasma</taxon>
    </lineage>
</organism>
<accession>A0A9D1NQZ4</accession>
<dbReference type="NCBIfam" id="TIGR03904">
    <property type="entry name" value="SAM_YgiQ"/>
    <property type="match status" value="1"/>
</dbReference>
<dbReference type="InterPro" id="IPR007197">
    <property type="entry name" value="rSAM"/>
</dbReference>
<proteinExistence type="inferred from homology"/>
<keyword evidence="1" id="KW-0004">4Fe-4S</keyword>
<dbReference type="PANTHER" id="PTHR32331">
    <property type="entry name" value="UPF0313 PROTEIN YGIQ"/>
    <property type="match status" value="1"/>
</dbReference>
<evidence type="ECO:0000256" key="3">
    <source>
        <dbReference type="ARBA" id="ARBA00022723"/>
    </source>
</evidence>
<reference evidence="7" key="1">
    <citation type="submission" date="2020-10" db="EMBL/GenBank/DDBJ databases">
        <authorList>
            <person name="Gilroy R."/>
        </authorList>
    </citation>
    <scope>NUCLEOTIDE SEQUENCE</scope>
    <source>
        <strain evidence="7">1370</strain>
    </source>
</reference>
<dbReference type="Pfam" id="PF08497">
    <property type="entry name" value="Radical_SAM_N"/>
    <property type="match status" value="1"/>
</dbReference>
<dbReference type="Proteomes" id="UP000823960">
    <property type="component" value="Unassembled WGS sequence"/>
</dbReference>
<evidence type="ECO:0000256" key="2">
    <source>
        <dbReference type="ARBA" id="ARBA00022691"/>
    </source>
</evidence>
<feature type="domain" description="Radical SAM core" evidence="6">
    <location>
        <begin position="323"/>
        <end position="595"/>
    </location>
</feature>
<dbReference type="SUPFAM" id="SSF102114">
    <property type="entry name" value="Radical SAM enzymes"/>
    <property type="match status" value="1"/>
</dbReference>
<keyword evidence="5" id="KW-0411">Iron-sulfur</keyword>
<dbReference type="SFLD" id="SFLDG01082">
    <property type="entry name" value="B12-binding_domain_containing"/>
    <property type="match status" value="1"/>
</dbReference>
<dbReference type="InterPro" id="IPR022946">
    <property type="entry name" value="UPF0313"/>
</dbReference>
<protein>
    <submittedName>
        <fullName evidence="7">YgiQ family radical SAM protein</fullName>
    </submittedName>
</protein>
<reference evidence="7" key="2">
    <citation type="journal article" date="2021" name="PeerJ">
        <title>Extensive microbial diversity within the chicken gut microbiome revealed by metagenomics and culture.</title>
        <authorList>
            <person name="Gilroy R."/>
            <person name="Ravi A."/>
            <person name="Getino M."/>
            <person name="Pursley I."/>
            <person name="Horton D.L."/>
            <person name="Alikhan N.F."/>
            <person name="Baker D."/>
            <person name="Gharbi K."/>
            <person name="Hall N."/>
            <person name="Watson M."/>
            <person name="Adriaenssens E.M."/>
            <person name="Foster-Nyarko E."/>
            <person name="Jarju S."/>
            <person name="Secka A."/>
            <person name="Antonio M."/>
            <person name="Oren A."/>
            <person name="Chaudhuri R.R."/>
            <person name="La Ragione R."/>
            <person name="Hildebrand F."/>
            <person name="Pallen M.J."/>
        </authorList>
    </citation>
    <scope>NUCLEOTIDE SEQUENCE</scope>
    <source>
        <strain evidence="7">1370</strain>
    </source>
</reference>
<feature type="non-terminal residue" evidence="7">
    <location>
        <position position="652"/>
    </location>
</feature>
<evidence type="ECO:0000313" key="7">
    <source>
        <dbReference type="EMBL" id="HIV11192.1"/>
    </source>
</evidence>